<dbReference type="Proteomes" id="UP000297241">
    <property type="component" value="Unassembled WGS sequence"/>
</dbReference>
<dbReference type="PANTHER" id="PTHR43581:SF4">
    <property type="entry name" value="ATP_GTP PHOSPHATASE"/>
    <property type="match status" value="1"/>
</dbReference>
<sequence length="567" mass="65442">MLIKKIGIENFGCYRKETKFAFNDGSFLIGANNSGKSFVLKAIEVFFDSDKFNSDLINKSEYTNKGKNYNKSRIEIEFNLGKIKSDALKKRLRDLLGKNEKIVKTFTFREVSKTILIEYTIQSKKYTDENLHEDIKKLLGSISISYIHPQEGREILLNAQAKLKERLLANWGRHSSISESIDQLKNSWLELRERANSYLSSSLTANLKNIWPTCEIKINLPQNIEEVLAISDIEFRGDPTLPEINITSQGTGAQTTILFQTHFLLDSDRSLHRGEYHPVWLLEEPESFLHADITIKLGKLLNSSEWLKNIQIITTTHSPLLIATSNINSSNIRWSLLEKAEIVKTETSDRWSESDIKEMGKMLGDSNFLTYFETINKDSALFIEDTRKETIEMYSSVGIEIKKALNGIGEVKKYIEVIESYSDHLNSPIFFLVDCDEGKSQIEIFLKNQKSERKGVKLYEYRKNLFIILLPPTFAIENLFEEYDSIVKRGIAHIVDSNLKPVQVVASNFSRAHGHMRGKKYTNEQEVILDLRKQQDFKDYFWAEVKKNALTISNDYVEIIKEYLSYR</sequence>
<evidence type="ECO:0000313" key="2">
    <source>
        <dbReference type="EMBL" id="TGN00019.1"/>
    </source>
</evidence>
<comment type="caution">
    <text evidence="2">The sequence shown here is derived from an EMBL/GenBank/DDBJ whole genome shotgun (WGS) entry which is preliminary data.</text>
</comment>
<name>A0A4Z1ADF3_9LEPT</name>
<dbReference type="RefSeq" id="WP_135756485.1">
    <property type="nucleotide sequence ID" value="NZ_RQHS01000012.1"/>
</dbReference>
<dbReference type="Gene3D" id="3.40.50.300">
    <property type="entry name" value="P-loop containing nucleotide triphosphate hydrolases"/>
    <property type="match status" value="1"/>
</dbReference>
<evidence type="ECO:0000259" key="1">
    <source>
        <dbReference type="Pfam" id="PF13304"/>
    </source>
</evidence>
<dbReference type="EMBL" id="RQHS01000012">
    <property type="protein sequence ID" value="TGN00019.1"/>
    <property type="molecule type" value="Genomic_DNA"/>
</dbReference>
<dbReference type="AlphaFoldDB" id="A0A4Z1ADF3"/>
<evidence type="ECO:0000313" key="3">
    <source>
        <dbReference type="Proteomes" id="UP000297241"/>
    </source>
</evidence>
<dbReference type="InterPro" id="IPR051396">
    <property type="entry name" value="Bact_Antivir_Def_Nuclease"/>
</dbReference>
<dbReference type="InterPro" id="IPR003959">
    <property type="entry name" value="ATPase_AAA_core"/>
</dbReference>
<organism evidence="2 3">
    <name type="scientific">Leptospira dzoumogneensis</name>
    <dbReference type="NCBI Taxonomy" id="2484904"/>
    <lineage>
        <taxon>Bacteria</taxon>
        <taxon>Pseudomonadati</taxon>
        <taxon>Spirochaetota</taxon>
        <taxon>Spirochaetia</taxon>
        <taxon>Leptospirales</taxon>
        <taxon>Leptospiraceae</taxon>
        <taxon>Leptospira</taxon>
    </lineage>
</organism>
<reference evidence="2" key="1">
    <citation type="journal article" date="2019" name="PLoS Negl. Trop. Dis.">
        <title>Revisiting the worldwide diversity of Leptospira species in the environment.</title>
        <authorList>
            <person name="Vincent A.T."/>
            <person name="Schiettekatte O."/>
            <person name="Bourhy P."/>
            <person name="Veyrier F.J."/>
            <person name="Picardeau M."/>
        </authorList>
    </citation>
    <scope>NUCLEOTIDE SEQUENCE [LARGE SCALE GENOMIC DNA]</scope>
    <source>
        <strain evidence="2">201601113</strain>
    </source>
</reference>
<dbReference type="InterPro" id="IPR027417">
    <property type="entry name" value="P-loop_NTPase"/>
</dbReference>
<proteinExistence type="predicted"/>
<keyword evidence="3" id="KW-1185">Reference proteome</keyword>
<dbReference type="Pfam" id="PF13304">
    <property type="entry name" value="AAA_21"/>
    <property type="match status" value="1"/>
</dbReference>
<feature type="domain" description="ATPase AAA-type core" evidence="1">
    <location>
        <begin position="27"/>
        <end position="323"/>
    </location>
</feature>
<dbReference type="PANTHER" id="PTHR43581">
    <property type="entry name" value="ATP/GTP PHOSPHATASE"/>
    <property type="match status" value="1"/>
</dbReference>
<accession>A0A4Z1ADF3</accession>
<protein>
    <recommendedName>
        <fullName evidence="1">ATPase AAA-type core domain-containing protein</fullName>
    </recommendedName>
</protein>
<dbReference type="SUPFAM" id="SSF52540">
    <property type="entry name" value="P-loop containing nucleoside triphosphate hydrolases"/>
    <property type="match status" value="1"/>
</dbReference>
<dbReference type="OrthoDB" id="346285at2"/>
<gene>
    <name evidence="2" type="ORF">EHR06_07820</name>
</gene>